<reference evidence="4" key="2">
    <citation type="submission" date="2020-09" db="EMBL/GenBank/DDBJ databases">
        <authorList>
            <person name="Sun Q."/>
            <person name="Zhou Y."/>
        </authorList>
    </citation>
    <scope>NUCLEOTIDE SEQUENCE</scope>
    <source>
        <strain evidence="4">CGMCC 4.7368</strain>
    </source>
</reference>
<keyword evidence="1" id="KW-0326">Glycosidase</keyword>
<protein>
    <recommendedName>
        <fullName evidence="3">Fibronectin type-III domain-containing protein</fullName>
    </recommendedName>
</protein>
<proteinExistence type="predicted"/>
<dbReference type="InterPro" id="IPR013783">
    <property type="entry name" value="Ig-like_fold"/>
</dbReference>
<comment type="caution">
    <text evidence="4">The sequence shown here is derived from an EMBL/GenBank/DDBJ whole genome shotgun (WGS) entry which is preliminary data.</text>
</comment>
<dbReference type="GO" id="GO:0000272">
    <property type="term" value="P:polysaccharide catabolic process"/>
    <property type="evidence" value="ECO:0007669"/>
    <property type="project" value="UniProtKB-KW"/>
</dbReference>
<dbReference type="CDD" id="cd00063">
    <property type="entry name" value="FN3"/>
    <property type="match status" value="1"/>
</dbReference>
<name>A0A917YR57_9ACTN</name>
<keyword evidence="2" id="KW-0119">Carbohydrate metabolism</keyword>
<evidence type="ECO:0000313" key="5">
    <source>
        <dbReference type="Proteomes" id="UP000646523"/>
    </source>
</evidence>
<dbReference type="GO" id="GO:0016798">
    <property type="term" value="F:hydrolase activity, acting on glycosyl bonds"/>
    <property type="evidence" value="ECO:0007669"/>
    <property type="project" value="UniProtKB-KW"/>
</dbReference>
<keyword evidence="5" id="KW-1185">Reference proteome</keyword>
<dbReference type="SUPFAM" id="SSF49265">
    <property type="entry name" value="Fibronectin type III"/>
    <property type="match status" value="1"/>
</dbReference>
<dbReference type="AlphaFoldDB" id="A0A917YR57"/>
<keyword evidence="2" id="KW-0624">Polysaccharide degradation</keyword>
<sequence>MSVILPADLPRYGLRLVAYAPNGPRLGLLPFPLSFEVGHPLNDVSSLRVDYTSYATGEDLLAQPCEIAVEYAAGGDWVEPDGGRFLRIKRGSDVTDQAGKRSYTCPGYAWAFKKAVLYPTTGMVDGKRQFNAVPVGAVLRTLIDEAKGRGALAGMTAGFSSSIDSSGQAWAATLTLALEPGVDLLTLLLNLSDQGVIDWRMRGRELQVFNEGSVMAVDRSSGPALVDLRLGRDVDQAPDDATLEDVSTAILIAGENGFTQEVTNPSAAAPWGRWETYQQQGGVSDSGTATALGQAALGRAAGERVQITRAVTFGAARWLPWVDYAPGDQVRAPGDQGVMQGLRVRQITLSRSGDGRLSGNLVLNDRFLEDDIKLARRSAGILAGGVSSGGSGATPAPDSSGRVPAAPPGLIVEPVAYLDAAGYAQGLAVVTWGPVIVDVNGVALDIDGYEVYARPNAEGELWYLVAQTASGDVSADVSPLLVNEEYAFKVRGVGNDGTKGVFCDPVAVVVPDDATPPPVPSAPTLTTRLGVIHVAWDGRGAGGATMPVDFERVRVWMQDPLAPGAAEVGYLTAAGVVVIPDQPYGQAREVWLTAIDRSGNESAATPSGVIATVPLVDTDLIGEVIDGAEHIITGSIPAEAKIVAGSITAGLIQALAIQAGHIQANAIEADKIQAGAIQAGHISANAIEADKIAANAITAVKIAADAITGKTITGGVVRSSVTGQRFVLDSSTLDLRFYPAGNTNYSRFYAVDGLYPGETTTFITSGTNQSASARAEFQVAAGLIRLRIRNASGSGANGGVLDIAEGYGRYGYSDGISSTETYIHTNSTGRFYLRGRVWDTNTADSYDAVHAGSGVVPPDTGGATVHYGPTMASNMGPVATVRDGAENPNFYWCLDLSNQTDFSFGWSAGGGVFSGKAFYWWSHRH</sequence>
<dbReference type="InterPro" id="IPR003961">
    <property type="entry name" value="FN3_dom"/>
</dbReference>
<dbReference type="InterPro" id="IPR036116">
    <property type="entry name" value="FN3_sf"/>
</dbReference>
<evidence type="ECO:0000313" key="4">
    <source>
        <dbReference type="EMBL" id="GGO63223.1"/>
    </source>
</evidence>
<dbReference type="RefSeq" id="WP_189122745.1">
    <property type="nucleotide sequence ID" value="NZ_BMNH01000002.1"/>
</dbReference>
<evidence type="ECO:0000256" key="1">
    <source>
        <dbReference type="ARBA" id="ARBA00023295"/>
    </source>
</evidence>
<dbReference type="Gene3D" id="2.60.40.10">
    <property type="entry name" value="Immunoglobulins"/>
    <property type="match status" value="1"/>
</dbReference>
<gene>
    <name evidence="4" type="ORF">GCM10012289_09710</name>
</gene>
<accession>A0A917YR57</accession>
<reference evidence="4" key="1">
    <citation type="journal article" date="2014" name="Int. J. Syst. Evol. Microbiol.">
        <title>Complete genome sequence of Corynebacterium casei LMG S-19264T (=DSM 44701T), isolated from a smear-ripened cheese.</title>
        <authorList>
            <consortium name="US DOE Joint Genome Institute (JGI-PGF)"/>
            <person name="Walter F."/>
            <person name="Albersmeier A."/>
            <person name="Kalinowski J."/>
            <person name="Ruckert C."/>
        </authorList>
    </citation>
    <scope>NUCLEOTIDE SEQUENCE</scope>
    <source>
        <strain evidence="4">CGMCC 4.7368</strain>
    </source>
</reference>
<keyword evidence="1" id="KW-0378">Hydrolase</keyword>
<evidence type="ECO:0000259" key="3">
    <source>
        <dbReference type="PROSITE" id="PS50853"/>
    </source>
</evidence>
<dbReference type="PROSITE" id="PS50853">
    <property type="entry name" value="FN3"/>
    <property type="match status" value="1"/>
</dbReference>
<dbReference type="EMBL" id="BMNH01000002">
    <property type="protein sequence ID" value="GGO63223.1"/>
    <property type="molecule type" value="Genomic_DNA"/>
</dbReference>
<organism evidence="4 5">
    <name type="scientific">Nonomuraea cavernae</name>
    <dbReference type="NCBI Taxonomy" id="2045107"/>
    <lineage>
        <taxon>Bacteria</taxon>
        <taxon>Bacillati</taxon>
        <taxon>Actinomycetota</taxon>
        <taxon>Actinomycetes</taxon>
        <taxon>Streptosporangiales</taxon>
        <taxon>Streptosporangiaceae</taxon>
        <taxon>Nonomuraea</taxon>
    </lineage>
</organism>
<dbReference type="Proteomes" id="UP000646523">
    <property type="component" value="Unassembled WGS sequence"/>
</dbReference>
<evidence type="ECO:0000256" key="2">
    <source>
        <dbReference type="ARBA" id="ARBA00023326"/>
    </source>
</evidence>
<feature type="domain" description="Fibronectin type-III" evidence="3">
    <location>
        <begin position="414"/>
        <end position="513"/>
    </location>
</feature>